<dbReference type="EMBL" id="SACR01000005">
    <property type="protein sequence ID" value="RVU44530.1"/>
    <property type="molecule type" value="Genomic_DNA"/>
</dbReference>
<proteinExistence type="predicted"/>
<evidence type="ECO:0000313" key="2">
    <source>
        <dbReference type="Proteomes" id="UP000285575"/>
    </source>
</evidence>
<dbReference type="AlphaFoldDB" id="A0A437RCL8"/>
<keyword evidence="2" id="KW-1185">Reference proteome</keyword>
<dbReference type="Proteomes" id="UP000285575">
    <property type="component" value="Unassembled WGS sequence"/>
</dbReference>
<evidence type="ECO:0008006" key="3">
    <source>
        <dbReference type="Google" id="ProtNLM"/>
    </source>
</evidence>
<comment type="caution">
    <text evidence="1">The sequence shown here is derived from an EMBL/GenBank/DDBJ whole genome shotgun (WGS) entry which is preliminary data.</text>
</comment>
<protein>
    <recommendedName>
        <fullName evidence="3">DUF1579 domain-containing protein</fullName>
    </recommendedName>
</protein>
<gene>
    <name evidence="1" type="ORF">EOE66_17865</name>
</gene>
<sequence length="206" mass="22977">MPYASRRRFLASAAWLATQPVHPFTTTAPPTAMLDDSMIEADTPRFDPVPALPATATPGRPGDFAFLDGRWRIRHLKRRGEAWDRFEGEARCWSILGGIGSVEELLIPARDFSGLGLRMLDVAQRQWSDHWVNAKSGVVTAPGQTGSFENGAGLFASSYEDQGKPMRSMGIWDCIGDGVCRWRQVYSADGGQTWAHDWVMHWRRIG</sequence>
<dbReference type="RefSeq" id="WP_128230075.1">
    <property type="nucleotide sequence ID" value="NZ_SACR01000005.1"/>
</dbReference>
<dbReference type="OrthoDB" id="9814791at2"/>
<name>A0A437RCL8_9BURK</name>
<reference evidence="1 2" key="1">
    <citation type="submission" date="2019-01" db="EMBL/GenBank/DDBJ databases">
        <authorList>
            <person name="Chen W.-M."/>
        </authorList>
    </citation>
    <scope>NUCLEOTIDE SEQUENCE [LARGE SCALE GENOMIC DNA]</scope>
    <source>
        <strain evidence="1 2">KYPY4</strain>
    </source>
</reference>
<evidence type="ECO:0000313" key="1">
    <source>
        <dbReference type="EMBL" id="RVU44530.1"/>
    </source>
</evidence>
<organism evidence="1 2">
    <name type="scientific">Rubrivivax rivuli</name>
    <dbReference type="NCBI Taxonomy" id="1862385"/>
    <lineage>
        <taxon>Bacteria</taxon>
        <taxon>Pseudomonadati</taxon>
        <taxon>Pseudomonadota</taxon>
        <taxon>Betaproteobacteria</taxon>
        <taxon>Burkholderiales</taxon>
        <taxon>Sphaerotilaceae</taxon>
        <taxon>Rubrivivax</taxon>
    </lineage>
</organism>
<accession>A0A437RCL8</accession>